<evidence type="ECO:0000256" key="2">
    <source>
        <dbReference type="ARBA" id="ARBA00023125"/>
    </source>
</evidence>
<reference evidence="8 9" key="1">
    <citation type="submission" date="2021-06" db="EMBL/GenBank/DDBJ databases">
        <authorList>
            <person name="Sun Q."/>
            <person name="Li D."/>
        </authorList>
    </citation>
    <scope>NUCLEOTIDE SEQUENCE [LARGE SCALE GENOMIC DNA]</scope>
    <source>
        <strain evidence="8 9">MSJ-5</strain>
    </source>
</reference>
<evidence type="ECO:0000259" key="7">
    <source>
        <dbReference type="PROSITE" id="PS51755"/>
    </source>
</evidence>
<evidence type="ECO:0000256" key="3">
    <source>
        <dbReference type="ARBA" id="ARBA00023163"/>
    </source>
</evidence>
<name>A0ABS6G3E4_9FIRM</name>
<dbReference type="EMBL" id="JAHLQK010000002">
    <property type="protein sequence ID" value="MBU5675886.1"/>
    <property type="molecule type" value="Genomic_DNA"/>
</dbReference>
<keyword evidence="2 5" id="KW-0238">DNA-binding</keyword>
<dbReference type="SMART" id="SM00862">
    <property type="entry name" value="Trans_reg_C"/>
    <property type="match status" value="1"/>
</dbReference>
<keyword evidence="9" id="KW-1185">Reference proteome</keyword>
<feature type="modified residue" description="4-aspartylphosphate" evidence="4">
    <location>
        <position position="52"/>
    </location>
</feature>
<dbReference type="PANTHER" id="PTHR48111">
    <property type="entry name" value="REGULATOR OF RPOS"/>
    <property type="match status" value="1"/>
</dbReference>
<feature type="DNA-binding region" description="OmpR/PhoB-type" evidence="5">
    <location>
        <begin position="131"/>
        <end position="227"/>
    </location>
</feature>
<dbReference type="SMART" id="SM00448">
    <property type="entry name" value="REC"/>
    <property type="match status" value="1"/>
</dbReference>
<dbReference type="InterPro" id="IPR001867">
    <property type="entry name" value="OmpR/PhoB-type_DNA-bd"/>
</dbReference>
<feature type="domain" description="Response regulatory" evidence="6">
    <location>
        <begin position="3"/>
        <end position="116"/>
    </location>
</feature>
<evidence type="ECO:0000313" key="9">
    <source>
        <dbReference type="Proteomes" id="UP000779508"/>
    </source>
</evidence>
<dbReference type="InterPro" id="IPR001789">
    <property type="entry name" value="Sig_transdc_resp-reg_receiver"/>
</dbReference>
<dbReference type="PROSITE" id="PS50110">
    <property type="entry name" value="RESPONSE_REGULATORY"/>
    <property type="match status" value="1"/>
</dbReference>
<accession>A0ABS6G3E4</accession>
<feature type="domain" description="OmpR/PhoB-type" evidence="7">
    <location>
        <begin position="131"/>
        <end position="227"/>
    </location>
</feature>
<dbReference type="InterPro" id="IPR039420">
    <property type="entry name" value="WalR-like"/>
</dbReference>
<dbReference type="CDD" id="cd00383">
    <property type="entry name" value="trans_reg_C"/>
    <property type="match status" value="1"/>
</dbReference>
<protein>
    <submittedName>
        <fullName evidence="8">Response regulator transcription factor</fullName>
    </submittedName>
</protein>
<proteinExistence type="predicted"/>
<evidence type="ECO:0000259" key="6">
    <source>
        <dbReference type="PROSITE" id="PS50110"/>
    </source>
</evidence>
<dbReference type="CDD" id="cd17574">
    <property type="entry name" value="REC_OmpR"/>
    <property type="match status" value="1"/>
</dbReference>
<keyword evidence="3" id="KW-0804">Transcription</keyword>
<dbReference type="PANTHER" id="PTHR48111:SF73">
    <property type="entry name" value="ALKALINE PHOSPHATASE SYNTHESIS TRANSCRIPTIONAL REGULATORY PROTEIN PHOP"/>
    <property type="match status" value="1"/>
</dbReference>
<dbReference type="Pfam" id="PF00486">
    <property type="entry name" value="Trans_reg_C"/>
    <property type="match status" value="1"/>
</dbReference>
<gene>
    <name evidence="8" type="ORF">KQI88_05615</name>
</gene>
<keyword evidence="1" id="KW-0805">Transcription regulation</keyword>
<comment type="caution">
    <text evidence="8">The sequence shown here is derived from an EMBL/GenBank/DDBJ whole genome shotgun (WGS) entry which is preliminary data.</text>
</comment>
<sequence length="232" mass="26659">MFKVLVVDDERAIADSIAYALKRECYEVDVAYDGEEALEKIMRLKPDVVVLDVMMPKYDGYEVCKKIDKNSSIGILMLTAKNDLVDKVIGLELGADDYLTKPFEMIELLARVKSLCRRINKISSELNSNSISIINVEDLKIDLQERTVYADGILIELKPKEFDLLVFLFENPRHVFSRDEILDRVWDMDYLGGTRTIDIHIQRIRKKLGRHGDLIKTVAKVGYKAVNNFDKI</sequence>
<dbReference type="Proteomes" id="UP000779508">
    <property type="component" value="Unassembled WGS sequence"/>
</dbReference>
<evidence type="ECO:0000256" key="5">
    <source>
        <dbReference type="PROSITE-ProRule" id="PRU01091"/>
    </source>
</evidence>
<organism evidence="8 9">
    <name type="scientific">Alkaliphilus flagellatus</name>
    <dbReference type="NCBI Taxonomy" id="2841507"/>
    <lineage>
        <taxon>Bacteria</taxon>
        <taxon>Bacillati</taxon>
        <taxon>Bacillota</taxon>
        <taxon>Clostridia</taxon>
        <taxon>Peptostreptococcales</taxon>
        <taxon>Natronincolaceae</taxon>
        <taxon>Alkaliphilus</taxon>
    </lineage>
</organism>
<evidence type="ECO:0000256" key="1">
    <source>
        <dbReference type="ARBA" id="ARBA00023015"/>
    </source>
</evidence>
<keyword evidence="4" id="KW-0597">Phosphoprotein</keyword>
<dbReference type="Pfam" id="PF00072">
    <property type="entry name" value="Response_reg"/>
    <property type="match status" value="1"/>
</dbReference>
<evidence type="ECO:0000256" key="4">
    <source>
        <dbReference type="PROSITE-ProRule" id="PRU00169"/>
    </source>
</evidence>
<dbReference type="PROSITE" id="PS51755">
    <property type="entry name" value="OMPR_PHOB"/>
    <property type="match status" value="1"/>
</dbReference>
<evidence type="ECO:0000313" key="8">
    <source>
        <dbReference type="EMBL" id="MBU5675886.1"/>
    </source>
</evidence>